<dbReference type="RefSeq" id="WP_092560535.1">
    <property type="nucleotide sequence ID" value="NZ_FOYZ01000007.1"/>
</dbReference>
<evidence type="ECO:0000313" key="2">
    <source>
        <dbReference type="Proteomes" id="UP000199659"/>
    </source>
</evidence>
<dbReference type="OrthoDB" id="1431504at2"/>
<dbReference type="STRING" id="37658.SAMN05661086_01993"/>
<evidence type="ECO:0000313" key="1">
    <source>
        <dbReference type="EMBL" id="SFR83092.1"/>
    </source>
</evidence>
<dbReference type="EMBL" id="FOYZ01000007">
    <property type="protein sequence ID" value="SFR83092.1"/>
    <property type="molecule type" value="Genomic_DNA"/>
</dbReference>
<reference evidence="1 2" key="1">
    <citation type="submission" date="2016-10" db="EMBL/GenBank/DDBJ databases">
        <authorList>
            <person name="de Groot N.N."/>
        </authorList>
    </citation>
    <scope>NUCLEOTIDE SEQUENCE [LARGE SCALE GENOMIC DNA]</scope>
    <source>
        <strain evidence="1 2">743A</strain>
    </source>
</reference>
<protein>
    <submittedName>
        <fullName evidence="1">Uncharacterized protein</fullName>
    </submittedName>
</protein>
<proteinExistence type="predicted"/>
<keyword evidence="2" id="KW-1185">Reference proteome</keyword>
<sequence length="132" mass="14530">MKKHIFILIVLDSVGALTSGDLSGNAYLVDNNKRVGSFGEGQSELVTACSNNQFLEWRISTVDPYQEAQIVGFSGQIVDNNICTPRKTGLDEDTYWAGVVQTQGDTGEFQYTIEISMNNQIMTISPFINVIS</sequence>
<dbReference type="Proteomes" id="UP000199659">
    <property type="component" value="Unassembled WGS sequence"/>
</dbReference>
<name>A0A1I6JVT9_9FIRM</name>
<gene>
    <name evidence="1" type="ORF">SAMN05661086_01993</name>
</gene>
<dbReference type="AlphaFoldDB" id="A0A1I6JVT9"/>
<organism evidence="1 2">
    <name type="scientific">Anaeromicropila populeti</name>
    <dbReference type="NCBI Taxonomy" id="37658"/>
    <lineage>
        <taxon>Bacteria</taxon>
        <taxon>Bacillati</taxon>
        <taxon>Bacillota</taxon>
        <taxon>Clostridia</taxon>
        <taxon>Lachnospirales</taxon>
        <taxon>Lachnospiraceae</taxon>
        <taxon>Anaeromicropila</taxon>
    </lineage>
</organism>
<accession>A0A1I6JVT9</accession>